<dbReference type="Proteomes" id="UP001596241">
    <property type="component" value="Unassembled WGS sequence"/>
</dbReference>
<name>A0ABW1FDG1_9ACTN</name>
<dbReference type="EMBL" id="JBHSPW010000002">
    <property type="protein sequence ID" value="MFC5892522.1"/>
    <property type="molecule type" value="Genomic_DNA"/>
</dbReference>
<gene>
    <name evidence="4" type="ORF">ACFP3M_06780</name>
</gene>
<evidence type="ECO:0000313" key="5">
    <source>
        <dbReference type="Proteomes" id="UP001596241"/>
    </source>
</evidence>
<evidence type="ECO:0000259" key="3">
    <source>
        <dbReference type="Pfam" id="PF20611"/>
    </source>
</evidence>
<feature type="domain" description="DUF6801" evidence="3">
    <location>
        <begin position="28"/>
        <end position="180"/>
    </location>
</feature>
<comment type="caution">
    <text evidence="4">The sequence shown here is derived from an EMBL/GenBank/DDBJ whole genome shotgun (WGS) entry which is preliminary data.</text>
</comment>
<feature type="signal peptide" evidence="2">
    <location>
        <begin position="1"/>
        <end position="20"/>
    </location>
</feature>
<sequence>MVALAATVAAAGAGAAPAAAAQAAPALAYTCQVPWIGEQRATARITTQIPGTVAVGVPSRRFPIGATTPVAEGITSLLGQVGVVSAEGTVTARIGVAAPQGDRRVPVGLTIPRTRIPASGTLVLAAHGTAPAMTFSRPGPGRLTAQDLVLHLVGRASDGSVRGVIDARCAPEGGQPAALASFTITRPPADPGPSPTSGPGPSRPADGQKPADRRPAPGPLPATGQDAGFVLLPAVGTLAAGVAAWWDGLRKGQDRS</sequence>
<accession>A0ABW1FDG1</accession>
<feature type="region of interest" description="Disordered" evidence="1">
    <location>
        <begin position="183"/>
        <end position="226"/>
    </location>
</feature>
<dbReference type="Pfam" id="PF20611">
    <property type="entry name" value="DUF6801"/>
    <property type="match status" value="1"/>
</dbReference>
<protein>
    <submittedName>
        <fullName evidence="4">DUF6801 domain-containing protein</fullName>
    </submittedName>
</protein>
<dbReference type="RefSeq" id="WP_345087945.1">
    <property type="nucleotide sequence ID" value="NZ_BAAAWG010000013.1"/>
</dbReference>
<dbReference type="InterPro" id="IPR046542">
    <property type="entry name" value="DUF6801"/>
</dbReference>
<feature type="chain" id="PRO_5046557364" evidence="2">
    <location>
        <begin position="21"/>
        <end position="256"/>
    </location>
</feature>
<reference evidence="5" key="1">
    <citation type="journal article" date="2019" name="Int. J. Syst. Evol. Microbiol.">
        <title>The Global Catalogue of Microorganisms (GCM) 10K type strain sequencing project: providing services to taxonomists for standard genome sequencing and annotation.</title>
        <authorList>
            <consortium name="The Broad Institute Genomics Platform"/>
            <consortium name="The Broad Institute Genome Sequencing Center for Infectious Disease"/>
            <person name="Wu L."/>
            <person name="Ma J."/>
        </authorList>
    </citation>
    <scope>NUCLEOTIDE SEQUENCE [LARGE SCALE GENOMIC DNA]</scope>
    <source>
        <strain evidence="5">CGMCC 1.15809</strain>
    </source>
</reference>
<feature type="compositionally biased region" description="Pro residues" evidence="1">
    <location>
        <begin position="188"/>
        <end position="202"/>
    </location>
</feature>
<keyword evidence="5" id="KW-1185">Reference proteome</keyword>
<evidence type="ECO:0000256" key="2">
    <source>
        <dbReference type="SAM" id="SignalP"/>
    </source>
</evidence>
<evidence type="ECO:0000256" key="1">
    <source>
        <dbReference type="SAM" id="MobiDB-lite"/>
    </source>
</evidence>
<organism evidence="4 5">
    <name type="scientific">Streptomyces ramulosus</name>
    <dbReference type="NCBI Taxonomy" id="47762"/>
    <lineage>
        <taxon>Bacteria</taxon>
        <taxon>Bacillati</taxon>
        <taxon>Actinomycetota</taxon>
        <taxon>Actinomycetes</taxon>
        <taxon>Kitasatosporales</taxon>
        <taxon>Streptomycetaceae</taxon>
        <taxon>Streptomyces</taxon>
    </lineage>
</organism>
<keyword evidence="2" id="KW-0732">Signal</keyword>
<evidence type="ECO:0000313" key="4">
    <source>
        <dbReference type="EMBL" id="MFC5892522.1"/>
    </source>
</evidence>
<proteinExistence type="predicted"/>